<reference evidence="15 16" key="1">
    <citation type="submission" date="2016-07" db="EMBL/GenBank/DDBJ databases">
        <title>Pervasive Adenine N6-methylation of Active Genes in Fungi.</title>
        <authorList>
            <consortium name="DOE Joint Genome Institute"/>
            <person name="Mondo S.J."/>
            <person name="Dannebaum R.O."/>
            <person name="Kuo R.C."/>
            <person name="Labutti K."/>
            <person name="Haridas S."/>
            <person name="Kuo A."/>
            <person name="Salamov A."/>
            <person name="Ahrendt S.R."/>
            <person name="Lipzen A."/>
            <person name="Sullivan W."/>
            <person name="Andreopoulos W.B."/>
            <person name="Clum A."/>
            <person name="Lindquist E."/>
            <person name="Daum C."/>
            <person name="Ramamoorthy G.K."/>
            <person name="Gryganskyi A."/>
            <person name="Culley D."/>
            <person name="Magnuson J.K."/>
            <person name="James T.Y."/>
            <person name="O'Malley M.A."/>
            <person name="Stajich J.E."/>
            <person name="Spatafora J.W."/>
            <person name="Visel A."/>
            <person name="Grigoriev I.V."/>
        </authorList>
    </citation>
    <scope>NUCLEOTIDE SEQUENCE [LARGE SCALE GENOMIC DNA]</scope>
    <source>
        <strain evidence="15 16">PL171</strain>
    </source>
</reference>
<dbReference type="InterPro" id="IPR011527">
    <property type="entry name" value="ABC1_TM_dom"/>
</dbReference>
<protein>
    <submittedName>
        <fullName evidence="15">p-loop containing nucleoside triphosphate hydrolase protein</fullName>
    </submittedName>
</protein>
<evidence type="ECO:0000259" key="13">
    <source>
        <dbReference type="PROSITE" id="PS50893"/>
    </source>
</evidence>
<dbReference type="PANTHER" id="PTHR24223">
    <property type="entry name" value="ATP-BINDING CASSETTE SUB-FAMILY C"/>
    <property type="match status" value="1"/>
</dbReference>
<dbReference type="PANTHER" id="PTHR24223:SF399">
    <property type="entry name" value="ABC TRANSPORTER ATNG"/>
    <property type="match status" value="1"/>
</dbReference>
<feature type="transmembrane region" description="Helical" evidence="12">
    <location>
        <begin position="945"/>
        <end position="966"/>
    </location>
</feature>
<dbReference type="CDD" id="cd03250">
    <property type="entry name" value="ABCC_MRP_domain1"/>
    <property type="match status" value="1"/>
</dbReference>
<feature type="transmembrane region" description="Helical" evidence="12">
    <location>
        <begin position="88"/>
        <end position="108"/>
    </location>
</feature>
<comment type="caution">
    <text evidence="15">The sequence shown here is derived from an EMBL/GenBank/DDBJ whole genome shotgun (WGS) entry which is preliminary data.</text>
</comment>
<keyword evidence="8 12" id="KW-1133">Transmembrane helix</keyword>
<dbReference type="PROSITE" id="PS50929">
    <property type="entry name" value="ABC_TM1F"/>
    <property type="match status" value="2"/>
</dbReference>
<evidence type="ECO:0000256" key="6">
    <source>
        <dbReference type="ARBA" id="ARBA00022741"/>
    </source>
</evidence>
<dbReference type="Gene3D" id="3.40.50.300">
    <property type="entry name" value="P-loop containing nucleotide triphosphate hydrolases"/>
    <property type="match status" value="2"/>
</dbReference>
<dbReference type="InterPro" id="IPR050173">
    <property type="entry name" value="ABC_transporter_C-like"/>
</dbReference>
<feature type="transmembrane region" description="Helical" evidence="12">
    <location>
        <begin position="29"/>
        <end position="48"/>
    </location>
</feature>
<keyword evidence="7" id="KW-0067">ATP-binding</keyword>
<evidence type="ECO:0000313" key="15">
    <source>
        <dbReference type="EMBL" id="ORZ36243.1"/>
    </source>
</evidence>
<keyword evidence="6" id="KW-0547">Nucleotide-binding</keyword>
<feature type="domain" description="ABC transmembrane type-1" evidence="14">
    <location>
        <begin position="262"/>
        <end position="554"/>
    </location>
</feature>
<evidence type="ECO:0000313" key="16">
    <source>
        <dbReference type="Proteomes" id="UP000193411"/>
    </source>
</evidence>
<feature type="compositionally biased region" description="Basic and acidic residues" evidence="11">
    <location>
        <begin position="609"/>
        <end position="621"/>
    </location>
</feature>
<feature type="non-terminal residue" evidence="15">
    <location>
        <position position="1"/>
    </location>
</feature>
<keyword evidence="3" id="KW-0813">Transport</keyword>
<comment type="subcellular location">
    <subcellularLocation>
        <location evidence="1">Endomembrane system</location>
        <topology evidence="1">Multi-pass membrane protein</topology>
    </subcellularLocation>
</comment>
<dbReference type="SUPFAM" id="SSF90123">
    <property type="entry name" value="ABC transporter transmembrane region"/>
    <property type="match status" value="2"/>
</dbReference>
<feature type="transmembrane region" description="Helical" evidence="12">
    <location>
        <begin position="487"/>
        <end position="515"/>
    </location>
</feature>
<evidence type="ECO:0000256" key="11">
    <source>
        <dbReference type="SAM" id="MobiDB-lite"/>
    </source>
</evidence>
<evidence type="ECO:0000256" key="10">
    <source>
        <dbReference type="ARBA" id="ARBA00023180"/>
    </source>
</evidence>
<dbReference type="GO" id="GO:0005524">
    <property type="term" value="F:ATP binding"/>
    <property type="evidence" value="ECO:0007669"/>
    <property type="project" value="UniProtKB-KW"/>
</dbReference>
<keyword evidence="9 12" id="KW-0472">Membrane</keyword>
<feature type="transmembrane region" description="Helical" evidence="12">
    <location>
        <begin position="1089"/>
        <end position="1109"/>
    </location>
</feature>
<dbReference type="OrthoDB" id="6500128at2759"/>
<gene>
    <name evidence="15" type="ORF">BCR44DRAFT_153656</name>
</gene>
<dbReference type="InterPro" id="IPR036640">
    <property type="entry name" value="ABC1_TM_sf"/>
</dbReference>
<dbReference type="GO" id="GO:0016020">
    <property type="term" value="C:membrane"/>
    <property type="evidence" value="ECO:0007669"/>
    <property type="project" value="InterPro"/>
</dbReference>
<feature type="domain" description="ABC transporter" evidence="13">
    <location>
        <begin position="1268"/>
        <end position="1502"/>
    </location>
</feature>
<proteinExistence type="inferred from homology"/>
<dbReference type="GO" id="GO:0016887">
    <property type="term" value="F:ATP hydrolysis activity"/>
    <property type="evidence" value="ECO:0007669"/>
    <property type="project" value="InterPro"/>
</dbReference>
<dbReference type="InterPro" id="IPR056227">
    <property type="entry name" value="TMD0_ABC"/>
</dbReference>
<evidence type="ECO:0000259" key="14">
    <source>
        <dbReference type="PROSITE" id="PS50929"/>
    </source>
</evidence>
<evidence type="ECO:0000256" key="5">
    <source>
        <dbReference type="ARBA" id="ARBA00022737"/>
    </source>
</evidence>
<dbReference type="STRING" id="765915.A0A1Y2HRC4"/>
<keyword evidence="5" id="KW-0677">Repeat</keyword>
<dbReference type="EMBL" id="MCFL01000018">
    <property type="protein sequence ID" value="ORZ36243.1"/>
    <property type="molecule type" value="Genomic_DNA"/>
</dbReference>
<feature type="domain" description="ABC transporter" evidence="13">
    <location>
        <begin position="636"/>
        <end position="860"/>
    </location>
</feature>
<feature type="transmembrane region" description="Helical" evidence="12">
    <location>
        <begin position="302"/>
        <end position="321"/>
    </location>
</feature>
<feature type="region of interest" description="Disordered" evidence="11">
    <location>
        <begin position="604"/>
        <end position="629"/>
    </location>
</feature>
<dbReference type="InterPro" id="IPR003593">
    <property type="entry name" value="AAA+_ATPase"/>
</dbReference>
<dbReference type="InterPro" id="IPR003439">
    <property type="entry name" value="ABC_transporter-like_ATP-bd"/>
</dbReference>
<evidence type="ECO:0000256" key="8">
    <source>
        <dbReference type="ARBA" id="ARBA00022989"/>
    </source>
</evidence>
<dbReference type="FunFam" id="3.40.50.300:FF:000074">
    <property type="entry name" value="Multidrug resistance-associated protein 5 isoform 1"/>
    <property type="match status" value="1"/>
</dbReference>
<evidence type="ECO:0000256" key="3">
    <source>
        <dbReference type="ARBA" id="ARBA00022448"/>
    </source>
</evidence>
<comment type="similarity">
    <text evidence="2">Belongs to the ABC transporter superfamily. ABCC family. Conjugate transporter (TC 3.A.1.208) subfamily.</text>
</comment>
<dbReference type="InterPro" id="IPR044746">
    <property type="entry name" value="ABCC_6TM_D1"/>
</dbReference>
<dbReference type="InterPro" id="IPR027417">
    <property type="entry name" value="P-loop_NTPase"/>
</dbReference>
<evidence type="ECO:0000256" key="1">
    <source>
        <dbReference type="ARBA" id="ARBA00004127"/>
    </source>
</evidence>
<dbReference type="SMART" id="SM00382">
    <property type="entry name" value="AAA"/>
    <property type="match status" value="2"/>
</dbReference>
<dbReference type="Proteomes" id="UP000193411">
    <property type="component" value="Unassembled WGS sequence"/>
</dbReference>
<feature type="transmembrane region" description="Helical" evidence="12">
    <location>
        <begin position="153"/>
        <end position="174"/>
    </location>
</feature>
<dbReference type="InterPro" id="IPR017871">
    <property type="entry name" value="ABC_transporter-like_CS"/>
</dbReference>
<dbReference type="CDD" id="cd18580">
    <property type="entry name" value="ABC_6TM_ABCC_D2"/>
    <property type="match status" value="1"/>
</dbReference>
<dbReference type="FunFam" id="1.20.1560.10:FF:000013">
    <property type="entry name" value="ABC transporter C family member 2"/>
    <property type="match status" value="1"/>
</dbReference>
<feature type="domain" description="ABC transmembrane type-1" evidence="14">
    <location>
        <begin position="950"/>
        <end position="1231"/>
    </location>
</feature>
<dbReference type="CDD" id="cd03244">
    <property type="entry name" value="ABCC_MRP_domain2"/>
    <property type="match status" value="1"/>
</dbReference>
<name>A0A1Y2HRC4_9FUNG</name>
<dbReference type="GO" id="GO:0012505">
    <property type="term" value="C:endomembrane system"/>
    <property type="evidence" value="ECO:0007669"/>
    <property type="project" value="UniProtKB-SubCell"/>
</dbReference>
<feature type="region of interest" description="Disordered" evidence="11">
    <location>
        <begin position="866"/>
        <end position="923"/>
    </location>
</feature>
<accession>A0A1Y2HRC4</accession>
<sequence length="1508" mass="164553">PLCIDGSAGPLTVFESDVLDFTTCFHHGVLQTVPAAIFIVFGLFRIAFLGKRSHRFNTSVMLYLQLSLIVALGVLVGSKAAIISSLGFSSLVLSHALTLVALAVALPIQYLEHVKLPAQSTLLSVFFLVRIVANLLAINSYLRLNVQSLYPSYFMLVVVDTCITAVALGTSVLVGGRSEDPDELPENVVSVFSRFTFSWLFPLMRKANKGTTLTIDDIYKPNRFLTVARLSPLFDKLSARHGTGNTFAFMMGILARFWIPVALSAVAYSLNIAATFATPALFQRLLAFVAAYSPLNNGAQPLPPVSDGLICAVGMFLAVNLQTATSSYGNQLMAQVRMRVRTMLATAIYDKALNMSLTARKDQSIGEIVNRMSNDTTQVVSALAVVHQVWSLPIMIGLCLYFLWGILGPACFAGLGVIVVVVPAAALQTHVFMRENKIKLENADKRIKLLNEVISGMKTVKLYGFEDYFRKRIVAYRETEQEALGRLFTALAFVVGIFNSIEVLITLFTFLVYSWTTSNLNGLTSEVVFVSLAYLSIMITPIASFFGVLSEVGQGVVSFGRISSFLNVADLNRSATTRTMDKDATVAIEVVGAGFKWDVTPSSAVQEQKQSEKGVIDDKDSSSQNTLKPAELEEVVADNDSSKSKSSAFEFELSNVNLRVPRCKLVALVGRVGTGKTSLLHGILGEMHKTAGSVQINGSVAYVPQSAWIFNGTVRDNILLNNAFDDKWYNKVLEACALKPDLETLADGDQTLIGDKGVNLSGGQKARLSLARAVYARRDIYLLDDCLSAVDAHVDRHIFTHVLGPRGLLRSKTVLLVTHGVHHLAQCDDVALLKDGTVLEHGPFDDVMAQKGEIFKLVSEFSRSSQTDSSSEQDEVAAAKKRRAIPKPERSATSASHISANVGDGDDSANGKTGSSASREDDDSLSGKVTWAVYKAYLQACGHRGLIMFAVLFLISLGISTFQSFWLQIMSQAVDAAATKGESVNVLWYLYVHGGIILVNVLNLGATVIVTLCVMSVNASRELHASLLARLIRAPMSFFDTTPAGRIVNRFSSDIDELDLTIPNGLIDVIFSLGNVCSSMLILGITTTWVLILCPLTLGALYLMGQYYLNASRELKRMDSNTTAPVYQHFEESLHGLVSIRAYQVEQDYALQLGAALDRNMRAKYLSDSVKRWLLIYSTALASLLILGVGLTAVFTRGTALASLVGLGIIESQSLILTFRQMVDQACQMETSMVAVERIQQYSQVDQEAPEHNDSFQPPTDWPQAGVIEFDNYSTTYRPELDPVLKNLSITIAQGQKVGIVGRTGSGKSTLTLALFRIMEALEGCIKIDGVDVSQVGLKDLRSQLCIIPQDPMLFAGTLHDNLDPLRQYDDAAIWRALELANMSEYVSSLEGKLDAPVDHGGSNFSSGQKQLLTLAAAILRKRKIVVFDEATSSTDAETDAIVQRTIRQEFKDCSVLTIAHRINTIIDSDMILVLDQGQVAEFAPPQELLKNQESLFTKLVRDAESHA</sequence>
<feature type="transmembrane region" description="Helical" evidence="12">
    <location>
        <begin position="527"/>
        <end position="549"/>
    </location>
</feature>
<feature type="transmembrane region" description="Helical" evidence="12">
    <location>
        <begin position="986"/>
        <end position="1014"/>
    </location>
</feature>
<dbReference type="Pfam" id="PF24357">
    <property type="entry name" value="TMD0_ABC"/>
    <property type="match status" value="1"/>
</dbReference>
<dbReference type="FunFam" id="3.40.50.300:FF:000997">
    <property type="entry name" value="Multidrug resistance-associated protein 1"/>
    <property type="match status" value="1"/>
</dbReference>
<evidence type="ECO:0000256" key="2">
    <source>
        <dbReference type="ARBA" id="ARBA00009726"/>
    </source>
</evidence>
<keyword evidence="4 12" id="KW-0812">Transmembrane</keyword>
<evidence type="ECO:0000256" key="7">
    <source>
        <dbReference type="ARBA" id="ARBA00022840"/>
    </source>
</evidence>
<feature type="transmembrane region" description="Helical" evidence="12">
    <location>
        <begin position="120"/>
        <end position="141"/>
    </location>
</feature>
<dbReference type="InterPro" id="IPR044726">
    <property type="entry name" value="ABCC_6TM_D2"/>
</dbReference>
<keyword evidence="10" id="KW-0325">Glycoprotein</keyword>
<feature type="transmembrane region" description="Helical" evidence="12">
    <location>
        <begin position="60"/>
        <end position="82"/>
    </location>
</feature>
<feature type="transmembrane region" description="Helical" evidence="12">
    <location>
        <begin position="257"/>
        <end position="282"/>
    </location>
</feature>
<dbReference type="CDD" id="cd18579">
    <property type="entry name" value="ABC_6TM_ABCC_D1"/>
    <property type="match status" value="1"/>
</dbReference>
<evidence type="ECO:0000256" key="12">
    <source>
        <dbReference type="SAM" id="Phobius"/>
    </source>
</evidence>
<feature type="transmembrane region" description="Helical" evidence="12">
    <location>
        <begin position="1174"/>
        <end position="1195"/>
    </location>
</feature>
<keyword evidence="16" id="KW-1185">Reference proteome</keyword>
<dbReference type="Gene3D" id="1.20.1560.10">
    <property type="entry name" value="ABC transporter type 1, transmembrane domain"/>
    <property type="match status" value="2"/>
</dbReference>
<dbReference type="GO" id="GO:0140359">
    <property type="term" value="F:ABC-type transporter activity"/>
    <property type="evidence" value="ECO:0007669"/>
    <property type="project" value="InterPro"/>
</dbReference>
<dbReference type="SUPFAM" id="SSF52540">
    <property type="entry name" value="P-loop containing nucleoside triphosphate hydrolases"/>
    <property type="match status" value="2"/>
</dbReference>
<dbReference type="Pfam" id="PF00664">
    <property type="entry name" value="ABC_membrane"/>
    <property type="match status" value="2"/>
</dbReference>
<dbReference type="PROSITE" id="PS50893">
    <property type="entry name" value="ABC_TRANSPORTER_2"/>
    <property type="match status" value="2"/>
</dbReference>
<keyword evidence="15" id="KW-0378">Hydrolase</keyword>
<evidence type="ECO:0000256" key="9">
    <source>
        <dbReference type="ARBA" id="ARBA00023136"/>
    </source>
</evidence>
<evidence type="ECO:0000256" key="4">
    <source>
        <dbReference type="ARBA" id="ARBA00022692"/>
    </source>
</evidence>
<dbReference type="Pfam" id="PF00005">
    <property type="entry name" value="ABC_tran"/>
    <property type="match status" value="2"/>
</dbReference>
<organism evidence="15 16">
    <name type="scientific">Catenaria anguillulae PL171</name>
    <dbReference type="NCBI Taxonomy" id="765915"/>
    <lineage>
        <taxon>Eukaryota</taxon>
        <taxon>Fungi</taxon>
        <taxon>Fungi incertae sedis</taxon>
        <taxon>Blastocladiomycota</taxon>
        <taxon>Blastocladiomycetes</taxon>
        <taxon>Blastocladiales</taxon>
        <taxon>Catenariaceae</taxon>
        <taxon>Catenaria</taxon>
    </lineage>
</organism>
<dbReference type="PROSITE" id="PS00211">
    <property type="entry name" value="ABC_TRANSPORTER_1"/>
    <property type="match status" value="2"/>
</dbReference>